<organism evidence="4">
    <name type="scientific">Brugia pahangi</name>
    <name type="common">Filarial nematode worm</name>
    <dbReference type="NCBI Taxonomy" id="6280"/>
    <lineage>
        <taxon>Eukaryota</taxon>
        <taxon>Metazoa</taxon>
        <taxon>Ecdysozoa</taxon>
        <taxon>Nematoda</taxon>
        <taxon>Chromadorea</taxon>
        <taxon>Rhabditida</taxon>
        <taxon>Spirurina</taxon>
        <taxon>Spiruromorpha</taxon>
        <taxon>Filarioidea</taxon>
        <taxon>Onchocercidae</taxon>
        <taxon>Brugia</taxon>
    </lineage>
</organism>
<evidence type="ECO:0000313" key="4">
    <source>
        <dbReference type="WBParaSite" id="BPAG_0001002501-mRNA-1"/>
    </source>
</evidence>
<reference evidence="2 3" key="2">
    <citation type="submission" date="2018-11" db="EMBL/GenBank/DDBJ databases">
        <authorList>
            <consortium name="Pathogen Informatics"/>
        </authorList>
    </citation>
    <scope>NUCLEOTIDE SEQUENCE [LARGE SCALE GENOMIC DNA]</scope>
</reference>
<name>A0A0N4TNG0_BRUPA</name>
<feature type="region of interest" description="Disordered" evidence="1">
    <location>
        <begin position="1"/>
        <end position="28"/>
    </location>
</feature>
<dbReference type="AlphaFoldDB" id="A0A0N4TNG0"/>
<dbReference type="Proteomes" id="UP000278627">
    <property type="component" value="Unassembled WGS sequence"/>
</dbReference>
<accession>A0A0N4TNG0</accession>
<keyword evidence="3" id="KW-1185">Reference proteome</keyword>
<protein>
    <submittedName>
        <fullName evidence="2 4">Uncharacterized protein</fullName>
    </submittedName>
</protein>
<gene>
    <name evidence="2" type="ORF">BPAG_LOCUS9987</name>
</gene>
<evidence type="ECO:0000256" key="1">
    <source>
        <dbReference type="SAM" id="MobiDB-lite"/>
    </source>
</evidence>
<feature type="compositionally biased region" description="Polar residues" evidence="1">
    <location>
        <begin position="1"/>
        <end position="15"/>
    </location>
</feature>
<evidence type="ECO:0000313" key="2">
    <source>
        <dbReference type="EMBL" id="VDN91173.1"/>
    </source>
</evidence>
<reference evidence="4" key="1">
    <citation type="submission" date="2017-02" db="UniProtKB">
        <authorList>
            <consortium name="WormBaseParasite"/>
        </authorList>
    </citation>
    <scope>IDENTIFICATION</scope>
</reference>
<dbReference type="SUPFAM" id="SSF82171">
    <property type="entry name" value="DPP6 N-terminal domain-like"/>
    <property type="match status" value="1"/>
</dbReference>
<proteinExistence type="predicted"/>
<dbReference type="WBParaSite" id="BPAG_0001002501-mRNA-1">
    <property type="protein sequence ID" value="BPAG_0001002501-mRNA-1"/>
    <property type="gene ID" value="BPAG_0001002501"/>
</dbReference>
<evidence type="ECO:0000313" key="3">
    <source>
        <dbReference type="Proteomes" id="UP000278627"/>
    </source>
</evidence>
<dbReference type="EMBL" id="UZAD01013171">
    <property type="protein sequence ID" value="VDN91173.1"/>
    <property type="molecule type" value="Genomic_DNA"/>
</dbReference>
<sequence length="430" mass="49809">MIESTLSNNGNNTANSDRDEKSRNKQNNGTIRCMPQKIFPLADERIEDLIYPSITYHYSVSKNARYVYVIGEDPTELQSQLFVWDLHRGTARRYSVIDFPSSLQMKHLYEIDALQGILVCCSTGCFYVYAIRFDHSQESVRIQQTLFYQLNNNSHFWSSARAFSERGIIFMFQHDQIRNFYVAQISLDTPVRSVLLTARMSGLRFCGQPWVDGNYMYLFESASITTYTEIKYLTGRLVRANLHTGELDTVCTKATGNIGSSLPAIRQQQQSLIGRDTTSQQVTNPTKLIRRVKHVGRDGWLWIIAEFVELNDTPTQDTARCELASSRNSLQICVVEMQTFMWYRLDWLPGCKFDELTLDITRNGTVVMLRKKMLQMANQTQVDSFLLFSRNPEPLLKQSFRALITYFPTWRSLNWEQLHFFGIPTHLLIP</sequence>